<accession>A0A197JSL6</accession>
<dbReference type="AlphaFoldDB" id="A0A197JSL6"/>
<dbReference type="OrthoDB" id="2438716at2759"/>
<reference evidence="1 2" key="1">
    <citation type="submission" date="2016-05" db="EMBL/GenBank/DDBJ databases">
        <title>Genome sequencing reveals origins of a unique bacterial endosymbiosis in the earliest lineages of terrestrial Fungi.</title>
        <authorList>
            <consortium name="DOE Joint Genome Institute"/>
            <person name="Uehling J."/>
            <person name="Gryganskyi A."/>
            <person name="Hameed K."/>
            <person name="Tschaplinski T."/>
            <person name="Misztal P."/>
            <person name="Wu S."/>
            <person name="Desiro A."/>
            <person name="Vande Pol N."/>
            <person name="Du Z.-Y."/>
            <person name="Zienkiewicz A."/>
            <person name="Zienkiewicz K."/>
            <person name="Morin E."/>
            <person name="Tisserant E."/>
            <person name="Splivallo R."/>
            <person name="Hainaut M."/>
            <person name="Henrissat B."/>
            <person name="Ohm R."/>
            <person name="Kuo A."/>
            <person name="Yan J."/>
            <person name="Lipzen A."/>
            <person name="Nolan M."/>
            <person name="Labutti K."/>
            <person name="Barry K."/>
            <person name="Goldstein A."/>
            <person name="Labbe J."/>
            <person name="Schadt C."/>
            <person name="Tuskan G."/>
            <person name="Grigoriev I."/>
            <person name="Martin F."/>
            <person name="Vilgalys R."/>
            <person name="Bonito G."/>
        </authorList>
    </citation>
    <scope>NUCLEOTIDE SEQUENCE [LARGE SCALE GENOMIC DNA]</scope>
    <source>
        <strain evidence="1 2">AG-77</strain>
    </source>
</reference>
<proteinExistence type="predicted"/>
<gene>
    <name evidence="1" type="ORF">K457DRAFT_635636</name>
</gene>
<evidence type="ECO:0000313" key="1">
    <source>
        <dbReference type="EMBL" id="OAQ27441.1"/>
    </source>
</evidence>
<organism evidence="1 2">
    <name type="scientific">Linnemannia elongata AG-77</name>
    <dbReference type="NCBI Taxonomy" id="1314771"/>
    <lineage>
        <taxon>Eukaryota</taxon>
        <taxon>Fungi</taxon>
        <taxon>Fungi incertae sedis</taxon>
        <taxon>Mucoromycota</taxon>
        <taxon>Mortierellomycotina</taxon>
        <taxon>Mortierellomycetes</taxon>
        <taxon>Mortierellales</taxon>
        <taxon>Mortierellaceae</taxon>
        <taxon>Linnemannia</taxon>
    </lineage>
</organism>
<evidence type="ECO:0008006" key="3">
    <source>
        <dbReference type="Google" id="ProtNLM"/>
    </source>
</evidence>
<evidence type="ECO:0000313" key="2">
    <source>
        <dbReference type="Proteomes" id="UP000078512"/>
    </source>
</evidence>
<dbReference type="Proteomes" id="UP000078512">
    <property type="component" value="Unassembled WGS sequence"/>
</dbReference>
<sequence>MTQSSSIPDIIEVFSDASLLYGAWINRDGTLKTFAIPERYQYSSFASEFYTASQTIRDTLPLGYRIHLYCDNLGVCQAIRFRYIAHPVKHALVEELLESLVSFIKHNHILLSVRHIPSKLNPADPISRGPPTDFDRLCAYERLRSDALQSILS</sequence>
<dbReference type="EMBL" id="KV442057">
    <property type="protein sequence ID" value="OAQ27441.1"/>
    <property type="molecule type" value="Genomic_DNA"/>
</dbReference>
<keyword evidence="2" id="KW-1185">Reference proteome</keyword>
<name>A0A197JSL6_9FUNG</name>
<protein>
    <recommendedName>
        <fullName evidence="3">RNase H type-1 domain-containing protein</fullName>
    </recommendedName>
</protein>